<dbReference type="AlphaFoldDB" id="A0A1Y0EL19"/>
<feature type="compositionally biased region" description="Gly residues" evidence="1">
    <location>
        <begin position="41"/>
        <end position="51"/>
    </location>
</feature>
<dbReference type="EMBL" id="CP021455">
    <property type="protein sequence ID" value="ARU04140.1"/>
    <property type="molecule type" value="Genomic_DNA"/>
</dbReference>
<evidence type="ECO:0000256" key="1">
    <source>
        <dbReference type="SAM" id="MobiDB-lite"/>
    </source>
</evidence>
<organism evidence="2 3">
    <name type="scientific">Comamonas serinivorans</name>
    <dbReference type="NCBI Taxonomy" id="1082851"/>
    <lineage>
        <taxon>Bacteria</taxon>
        <taxon>Pseudomonadati</taxon>
        <taxon>Pseudomonadota</taxon>
        <taxon>Betaproteobacteria</taxon>
        <taxon>Burkholderiales</taxon>
        <taxon>Comamonadaceae</taxon>
        <taxon>Comamonas</taxon>
    </lineage>
</organism>
<name>A0A1Y0EL19_9BURK</name>
<evidence type="ECO:0000313" key="3">
    <source>
        <dbReference type="Proteomes" id="UP000196138"/>
    </source>
</evidence>
<reference evidence="2 3" key="1">
    <citation type="submission" date="2017-05" db="EMBL/GenBank/DDBJ databases">
        <authorList>
            <person name="Song R."/>
            <person name="Chenine A.L."/>
            <person name="Ruprecht R.M."/>
        </authorList>
    </citation>
    <scope>NUCLEOTIDE SEQUENCE [LARGE SCALE GENOMIC DNA]</scope>
    <source>
        <strain evidence="2 3">DSM 26136</strain>
    </source>
</reference>
<protein>
    <submittedName>
        <fullName evidence="2">Uncharacterized protein</fullName>
    </submittedName>
</protein>
<dbReference type="KEGG" id="cser:CCO03_05140"/>
<sequence length="61" mass="6094">MARAMGSKSAGLVIAAEPSGVWLEGARDAEGAQRLRTPGTRFGGRGLGICGSMGPAGPVRP</sequence>
<dbReference type="Proteomes" id="UP000196138">
    <property type="component" value="Chromosome"/>
</dbReference>
<proteinExistence type="predicted"/>
<feature type="region of interest" description="Disordered" evidence="1">
    <location>
        <begin position="36"/>
        <end position="61"/>
    </location>
</feature>
<keyword evidence="3" id="KW-1185">Reference proteome</keyword>
<gene>
    <name evidence="2" type="ORF">CCO03_05140</name>
</gene>
<evidence type="ECO:0000313" key="2">
    <source>
        <dbReference type="EMBL" id="ARU04140.1"/>
    </source>
</evidence>
<accession>A0A1Y0EL19</accession>